<accession>A0A3A1RC43</accession>
<proteinExistence type="predicted"/>
<evidence type="ECO:0000256" key="5">
    <source>
        <dbReference type="SAM" id="Phobius"/>
    </source>
</evidence>
<dbReference type="Pfam" id="PF09685">
    <property type="entry name" value="MamF_MmsF"/>
    <property type="match status" value="1"/>
</dbReference>
<keyword evidence="7" id="KW-1185">Reference proteome</keyword>
<evidence type="ECO:0000256" key="2">
    <source>
        <dbReference type="ARBA" id="ARBA00022692"/>
    </source>
</evidence>
<reference evidence="6 7" key="1">
    <citation type="submission" date="2018-09" db="EMBL/GenBank/DDBJ databases">
        <title>Bacillus saliacetes sp. nov., isolated from Thai shrimp paste (Ka-pi).</title>
        <authorList>
            <person name="Daroonpunt R."/>
            <person name="Tanasupawat S."/>
            <person name="Yiamsombut S."/>
        </authorList>
    </citation>
    <scope>NUCLEOTIDE SEQUENCE [LARGE SCALE GENOMIC DNA]</scope>
    <source>
        <strain evidence="6 7">SKP7-4</strain>
    </source>
</reference>
<keyword evidence="3 5" id="KW-1133">Transmembrane helix</keyword>
<name>A0A3A1RC43_9BACI</name>
<dbReference type="EMBL" id="QXIR01000001">
    <property type="protein sequence ID" value="RIW39003.1"/>
    <property type="molecule type" value="Genomic_DNA"/>
</dbReference>
<evidence type="ECO:0000313" key="7">
    <source>
        <dbReference type="Proteomes" id="UP000265801"/>
    </source>
</evidence>
<feature type="transmembrane region" description="Helical" evidence="5">
    <location>
        <begin position="75"/>
        <end position="97"/>
    </location>
</feature>
<feature type="transmembrane region" description="Helical" evidence="5">
    <location>
        <begin position="6"/>
        <end position="30"/>
    </location>
</feature>
<comment type="caution">
    <text evidence="6">The sequence shown here is derived from an EMBL/GenBank/DDBJ whole genome shotgun (WGS) entry which is preliminary data.</text>
</comment>
<dbReference type="AlphaFoldDB" id="A0A3A1RC43"/>
<evidence type="ECO:0000256" key="1">
    <source>
        <dbReference type="ARBA" id="ARBA00004141"/>
    </source>
</evidence>
<organism evidence="6 7">
    <name type="scientific">Bacillus salacetis</name>
    <dbReference type="NCBI Taxonomy" id="2315464"/>
    <lineage>
        <taxon>Bacteria</taxon>
        <taxon>Bacillati</taxon>
        <taxon>Bacillota</taxon>
        <taxon>Bacilli</taxon>
        <taxon>Bacillales</taxon>
        <taxon>Bacillaceae</taxon>
        <taxon>Bacillus</taxon>
    </lineage>
</organism>
<evidence type="ECO:0000256" key="4">
    <source>
        <dbReference type="ARBA" id="ARBA00023136"/>
    </source>
</evidence>
<keyword evidence="2 5" id="KW-0812">Transmembrane</keyword>
<dbReference type="OrthoDB" id="2328241at2"/>
<dbReference type="Proteomes" id="UP000265801">
    <property type="component" value="Unassembled WGS sequence"/>
</dbReference>
<dbReference type="InterPro" id="IPR019109">
    <property type="entry name" value="MamF_MmsF"/>
</dbReference>
<comment type="subcellular location">
    <subcellularLocation>
        <location evidence="1">Membrane</location>
        <topology evidence="1">Multi-pass membrane protein</topology>
    </subcellularLocation>
</comment>
<gene>
    <name evidence="6" type="ORF">D3H55_01225</name>
</gene>
<feature type="transmembrane region" description="Helical" evidence="5">
    <location>
        <begin position="42"/>
        <end position="69"/>
    </location>
</feature>
<sequence length="104" mass="11439">METNKLLSSLCYFSIFFAGFIFPIVVYFLTTDPETKRHAKSAFLSHLLPLIALPLVIAGIFFDIGILSVGSGVPVFIFLAIGFSLLISLAVVIWNVYKGIKVLL</sequence>
<dbReference type="RefSeq" id="WP_119545060.1">
    <property type="nucleotide sequence ID" value="NZ_QXIR01000001.1"/>
</dbReference>
<keyword evidence="4 5" id="KW-0472">Membrane</keyword>
<evidence type="ECO:0000313" key="6">
    <source>
        <dbReference type="EMBL" id="RIW39003.1"/>
    </source>
</evidence>
<evidence type="ECO:0000256" key="3">
    <source>
        <dbReference type="ARBA" id="ARBA00022989"/>
    </source>
</evidence>
<protein>
    <submittedName>
        <fullName evidence="6">DUF4870 domain-containing protein</fullName>
    </submittedName>
</protein>